<dbReference type="Pfam" id="PF10670">
    <property type="entry name" value="DUF4198"/>
    <property type="match status" value="1"/>
</dbReference>
<proteinExistence type="predicted"/>
<reference evidence="2 3" key="1">
    <citation type="submission" date="2014-01" db="EMBL/GenBank/DDBJ databases">
        <title>Sulfitobacter sp. H3 (MCCC 1A00686) Genome Sequencing.</title>
        <authorList>
            <person name="Lai Q."/>
            <person name="Hong Z."/>
        </authorList>
    </citation>
    <scope>NUCLEOTIDE SEQUENCE [LARGE SCALE GENOMIC DNA]</scope>
    <source>
        <strain evidence="2 3">H3</strain>
    </source>
</reference>
<organism evidence="2 3">
    <name type="scientific">Pseudosulfitobacter pseudonitzschiae</name>
    <dbReference type="NCBI Taxonomy" id="1402135"/>
    <lineage>
        <taxon>Bacteria</taxon>
        <taxon>Pseudomonadati</taxon>
        <taxon>Pseudomonadota</taxon>
        <taxon>Alphaproteobacteria</taxon>
        <taxon>Rhodobacterales</taxon>
        <taxon>Roseobacteraceae</taxon>
        <taxon>Pseudosulfitobacter</taxon>
    </lineage>
</organism>
<dbReference type="GeneID" id="68869908"/>
<evidence type="ECO:0008006" key="4">
    <source>
        <dbReference type="Google" id="ProtNLM"/>
    </source>
</evidence>
<comment type="caution">
    <text evidence="2">The sequence shown here is derived from an EMBL/GenBank/DDBJ whole genome shotgun (WGS) entry which is preliminary data.</text>
</comment>
<dbReference type="EMBL" id="JAMD01000010">
    <property type="protein sequence ID" value="KEJ94724.1"/>
    <property type="molecule type" value="Genomic_DNA"/>
</dbReference>
<dbReference type="AlphaFoldDB" id="A0A073IYB3"/>
<keyword evidence="3" id="KW-1185">Reference proteome</keyword>
<name>A0A073IYB3_9RHOB</name>
<dbReference type="RefSeq" id="WP_037928668.1">
    <property type="nucleotide sequence ID" value="NZ_CP054599.1"/>
</dbReference>
<evidence type="ECO:0000313" key="3">
    <source>
        <dbReference type="Proteomes" id="UP000027746"/>
    </source>
</evidence>
<evidence type="ECO:0000313" key="2">
    <source>
        <dbReference type="EMBL" id="KEJ94724.1"/>
    </source>
</evidence>
<keyword evidence="1" id="KW-0732">Signal</keyword>
<accession>A0A073IYB3</accession>
<feature type="signal peptide" evidence="1">
    <location>
        <begin position="1"/>
        <end position="20"/>
    </location>
</feature>
<gene>
    <name evidence="2" type="ORF">SUH3_04705</name>
</gene>
<dbReference type="InterPro" id="IPR019613">
    <property type="entry name" value="DUF4198"/>
</dbReference>
<evidence type="ECO:0000256" key="1">
    <source>
        <dbReference type="SAM" id="SignalP"/>
    </source>
</evidence>
<protein>
    <recommendedName>
        <fullName evidence="4">Nickel uptake substrate-specific transmembrane region</fullName>
    </recommendedName>
</protein>
<feature type="chain" id="PRO_5001690057" description="Nickel uptake substrate-specific transmembrane region" evidence="1">
    <location>
        <begin position="21"/>
        <end position="271"/>
    </location>
</feature>
<dbReference type="OrthoDB" id="581894at2"/>
<dbReference type="Proteomes" id="UP000027746">
    <property type="component" value="Unassembled WGS sequence"/>
</dbReference>
<sequence>MRLSRFVFLAAMFLAPFAGAGAVLAHESWLEPQQYQVESGGDLKADLKNGEKFIGSTLAYFKNNIVRFDMIMGETSVPVEGRLGNIPALATQAPAVDGLLVLVYQSTASSLKYSEWQKFMAFAEHKDFKTAEADHIAAGWPQEGFREIYTRYIKSLVGVGNGEGADVVTGMETEFVALTNPYSAAFDGTMQVQVLYQAQPRVDAQVEIFHRDPKGEVTVTTTRTDDQGVARIPVTPGSEYLLDAVVLRPYAGDKDAVWETLWAALTFKVPE</sequence>